<reference evidence="2 3" key="1">
    <citation type="submission" date="2020-05" db="EMBL/GenBank/DDBJ databases">
        <title>Identification and distribution of gene clusters putatively required for synthesis of sphingolipid metabolism inhibitors in phylogenetically diverse species of the filamentous fungus Fusarium.</title>
        <authorList>
            <person name="Kim H.-S."/>
            <person name="Busman M."/>
            <person name="Brown D.W."/>
            <person name="Divon H."/>
            <person name="Uhlig S."/>
            <person name="Proctor R.H."/>
        </authorList>
    </citation>
    <scope>NUCLEOTIDE SEQUENCE [LARGE SCALE GENOMIC DNA]</scope>
    <source>
        <strain evidence="2 3">NRRL 13617</strain>
    </source>
</reference>
<evidence type="ECO:0000256" key="1">
    <source>
        <dbReference type="SAM" id="Coils"/>
    </source>
</evidence>
<evidence type="ECO:0000313" key="2">
    <source>
        <dbReference type="EMBL" id="KAF5567242.1"/>
    </source>
</evidence>
<dbReference type="EMBL" id="JAAOAQ010000100">
    <property type="protein sequence ID" value="KAF5567242.1"/>
    <property type="molecule type" value="Genomic_DNA"/>
</dbReference>
<feature type="coiled-coil region" evidence="1">
    <location>
        <begin position="1635"/>
        <end position="1701"/>
    </location>
</feature>
<proteinExistence type="predicted"/>
<feature type="coiled-coil region" evidence="1">
    <location>
        <begin position="1887"/>
        <end position="1958"/>
    </location>
</feature>
<keyword evidence="1" id="KW-0175">Coiled coil</keyword>
<name>A0A8H5K6B6_9HYPO</name>
<accession>A0A8H5K6B6</accession>
<gene>
    <name evidence="2" type="ORF">FPHYL_3386</name>
</gene>
<comment type="caution">
    <text evidence="2">The sequence shown here is derived from an EMBL/GenBank/DDBJ whole genome shotgun (WGS) entry which is preliminary data.</text>
</comment>
<dbReference type="Proteomes" id="UP000582016">
    <property type="component" value="Unassembled WGS sequence"/>
</dbReference>
<sequence length="2048" mass="228589">MSNIDIEDEVWESEVILIDSLRREGTVYRHVPELKLDPTYRDPDPLDIYCPPGGYYVRLKRSLCAKLGVVEKESELYLSLHFLEICMDDRSETDRIETPYQWQAYRTQQHDEDMIYLPLKGKNGNRTGYYLPVKELPYRKWKSMVNNHRMSAHTVKIRGGYQVPARRGNGRAEMVEMHRNFMGMAIASVWESVFRQATSLWSISNTGAAFRGIDLEETTVYILPSSKAKRMGKGANITWTDVRDAFENLPSRLGTKYTVLDNSKTVEAKGLVLSSVNPFDYYESYVSKHTADVFGLNSVRPLKPYTNEAGEKLAERMRPRQSDVKTRKKLAGNGIVMTRTNGSIRISTTRMLKAASKRNEASSQKTVMGISAPTLARGYLGWGGENGDKSQSGQDKHTAEWLHISAFSFGGLTDGPKAWETSQIQPNMMLGTWEMNSWMLRYETSFQTLFKLEREFRKSCSRKLEVIGELHFESLEPPEKKGKSWFDNCDWIHFEMEWELRMKEKSHLLDKDLLAVTLEINPFKRSCFTKGEAMVDIALLKTIFKRKVESLLGTMKIKALEEESVLPIRMGKQDDGRVYEVLLADLETKLVLSDNINRLDSTDGLQSQFIQPRDSLFTAANAEPVEMKILERPRKGDVVVVGGIPLKNTRLIVLDHHGKYANLPVTVWGTDSSANEAGLLLVPAAREGQITVAQASKTKPILILSSSPRLDMEVLEPSIATVSQVAELATQTFGEAGTLPAEDYVLQGDVQNLFGMPGLSGELLSIQSSNPEDPVQEKIKPYLSSSVEGYIASLFPSLNSDIIQKLPIDNVEFAYSNKLDDFHNPEGLSLSADITFTGPLSPVNELLQFVYSGNEKNTPPTKLRVEARLSSERNWAEPLELNNFALRGSVDQSLWLGDILRFRKVGVEVSVIRISSLDHDKTTWKLGYGLFGELEICKITETGLPLTVKYWMRKIGDNYSLSMALSSQEWTSVFGIENLDITGVEFHASIDVNNLEESLVLGVSAMMKLGDGDIFLAGQYSKFGVAETYLEAEIGNMSWDEIVKAYTQITGNSVDAAANVDELDFENMYIMISTVGIEIRGKIHFNGTTSAEGYIKFNDDGLSIGGGIGSFQVPDTNIMIEEAGLDIFIGSRGTDKSSGRASRLALKGVVDFQGVRVAAGLEASTDGSPDSRRWIIYGAYQGNLRLSALEAAKSLKEHPDLDIELKHVAIIASNKKGIWTNPLSKKKYSLSDGLSLFALIDPLPEINNLAGNKTVGGLTLIASINAKRLLVAIELPESIGIEMGEIAEVDRFSVGLDISSTPSLTLSCDVRINMAPQPPLTFHANLRALLHEANGQIYLDPEVPWRNPFGVSDKIVVQKLGGSMAFRYASVLVEGPSELAFGGMVKCGEFTGEAFTVMTKLPTRQVLKVDISNLNVAELIRMAGEIGDLDALRNINGGDFLVFNRAGLYFSTGIEEALGESFPAGISAKGDVTVFGKRANFDASLGSEGFELKGEVDAFKIGPLEVRSASGNPRAKLQIVMTSEKRLLEIDGLIIIGGDDGLQIGALIQASLTPVVFDVWVFVSFTDQIKFDLRAVATNVSNLKDLSQANVNFTLTLDTDILELFYNGILDFLAELQNLTTASTEALEFGLQKRMNEISDEVKVKKKQISSLNARIVEEKAICDKERAEAELKREEAASKLEKLKSAHKVTEKAKEEAESELKDLWDQANLEREAIKVEKSLEWGALYESAKREKERLSKERGELQGRKKLKFGDAALELQKYIEWFEIAKAKLDGLLADSEERKKNLPNLGLLTRVKEKLYIETIDAAATFLKNRLQEGEVVLKDMRDGYNRPEFRDIEIEIKEKDATLVKATEMVDRLAKQGLQGFIEAALEDKDKIMNARKAELEALQDGNSQWMQAIREAQAKLDAGRPDLDRIIVEEQAKINQARDSMQLRQLQQELQSAEEEERRKQEQQDAITTGLRMIRNEINRGSDAVRQLVQSIKPVDFKIKGVTITADGKEIVQGRAMVFRIAVEHEGKMIMLEERWAPFQKPAELYRDIMKRLLKN</sequence>
<keyword evidence="3" id="KW-1185">Reference proteome</keyword>
<protein>
    <submittedName>
        <fullName evidence="2">Uncharacterized protein</fullName>
    </submittedName>
</protein>
<dbReference type="OrthoDB" id="5086012at2759"/>
<evidence type="ECO:0000313" key="3">
    <source>
        <dbReference type="Proteomes" id="UP000582016"/>
    </source>
</evidence>
<organism evidence="2 3">
    <name type="scientific">Fusarium phyllophilum</name>
    <dbReference type="NCBI Taxonomy" id="47803"/>
    <lineage>
        <taxon>Eukaryota</taxon>
        <taxon>Fungi</taxon>
        <taxon>Dikarya</taxon>
        <taxon>Ascomycota</taxon>
        <taxon>Pezizomycotina</taxon>
        <taxon>Sordariomycetes</taxon>
        <taxon>Hypocreomycetidae</taxon>
        <taxon>Hypocreales</taxon>
        <taxon>Nectriaceae</taxon>
        <taxon>Fusarium</taxon>
        <taxon>Fusarium fujikuroi species complex</taxon>
    </lineage>
</organism>